<dbReference type="NCBIfam" id="NF002381">
    <property type="entry name" value="PRK01388.1"/>
    <property type="match status" value="1"/>
</dbReference>
<dbReference type="PRINTS" id="PR01466">
    <property type="entry name" value="ARGDEIMINASE"/>
</dbReference>
<dbReference type="PIRSF" id="PIRSF006356">
    <property type="entry name" value="Arg_deiminase"/>
    <property type="match status" value="1"/>
</dbReference>
<sequence>MTLGVHSEVGKLRTVMVCRPGLAHRRLTPANCGSLLFDDVIWVDRAIEDHAYFTAAMRERAIEVLEFGDLLTDVCASRVARDWILDRRIVEEEVGTGMLRELRMWLAEMRPEGLAELLVGGVAKAELPFDARGLFGGYLENSDFVIQPLVNLIFQRDPSAWIYDGVVLSPMFWPARRKEGLLLDAIYHFHARFSGAANMWWGDDPEQHFGAETLEGGDVMSIGQGVVLMGMGERSSPQAVTRLARRLFAANGARRVIACQLAKMRTSMHLDTIFSFLDIDLVSIYPEIADRIRCTSLYPGDVPSEVRYERHEQTFLQVVAGALGVHTLRVLTTGGDTYAAEREQWDDGNNVLALDRRVVLAYDRNTYTNQKMRDAGVNVIKVPGGELGRGRGGTHCLSCPVARDPVEL</sequence>
<dbReference type="RefSeq" id="WP_111935712.1">
    <property type="nucleotide sequence ID" value="NZ_CADFFP010000044.1"/>
</dbReference>
<keyword evidence="3 5" id="KW-0378">Hydrolase</keyword>
<gene>
    <name evidence="5" type="primary">arcA</name>
    <name evidence="7" type="ORF">BX591_1462</name>
</gene>
<proteinExistence type="inferred from homology"/>
<dbReference type="SUPFAM" id="SSF55909">
    <property type="entry name" value="Pentein"/>
    <property type="match status" value="1"/>
</dbReference>
<accession>A0A329BHE9</accession>
<dbReference type="GO" id="GO:0016990">
    <property type="term" value="F:arginine deiminase activity"/>
    <property type="evidence" value="ECO:0007669"/>
    <property type="project" value="UniProtKB-UniRule"/>
</dbReference>
<dbReference type="Pfam" id="PF02274">
    <property type="entry name" value="ADI"/>
    <property type="match status" value="1"/>
</dbReference>
<evidence type="ECO:0000313" key="7">
    <source>
        <dbReference type="EMBL" id="RAS17366.1"/>
    </source>
</evidence>
<protein>
    <recommendedName>
        <fullName evidence="5">Arginine deiminase</fullName>
        <shortName evidence="5">ADI</shortName>
        <ecNumber evidence="5">3.5.3.6</ecNumber>
    </recommendedName>
    <alternativeName>
        <fullName evidence="5">Arginine dihydrolase</fullName>
        <shortName evidence="5">AD</shortName>
    </alternativeName>
</protein>
<dbReference type="PANTHER" id="PTHR47271:SF2">
    <property type="entry name" value="ARGININE DEIMINASE"/>
    <property type="match status" value="1"/>
</dbReference>
<dbReference type="InterPro" id="IPR003876">
    <property type="entry name" value="Arg_deiminase"/>
</dbReference>
<evidence type="ECO:0000256" key="3">
    <source>
        <dbReference type="ARBA" id="ARBA00022801"/>
    </source>
</evidence>
<organism evidence="7 8">
    <name type="scientific">Paraburkholderia bryophila</name>
    <dbReference type="NCBI Taxonomy" id="420952"/>
    <lineage>
        <taxon>Bacteria</taxon>
        <taxon>Pseudomonadati</taxon>
        <taxon>Pseudomonadota</taxon>
        <taxon>Betaproteobacteria</taxon>
        <taxon>Burkholderiales</taxon>
        <taxon>Burkholderiaceae</taxon>
        <taxon>Paraburkholderia</taxon>
    </lineage>
</organism>
<keyword evidence="5" id="KW-0056">Arginine metabolism</keyword>
<name>A0A329BHE9_9BURK</name>
<dbReference type="AlphaFoldDB" id="A0A329BHE9"/>
<evidence type="ECO:0000256" key="4">
    <source>
        <dbReference type="ARBA" id="ARBA00049429"/>
    </source>
</evidence>
<evidence type="ECO:0000256" key="2">
    <source>
        <dbReference type="ARBA" id="ARBA00010206"/>
    </source>
</evidence>
<comment type="pathway">
    <text evidence="1 5">Amino-acid degradation; L-arginine degradation via ADI pathway; carbamoyl phosphate from L-arginine: step 1/2.</text>
</comment>
<comment type="subcellular location">
    <subcellularLocation>
        <location evidence="5">Cytoplasm</location>
    </subcellularLocation>
</comment>
<dbReference type="GO" id="GO:0019546">
    <property type="term" value="P:L-arginine deiminase pathway"/>
    <property type="evidence" value="ECO:0007669"/>
    <property type="project" value="TreeGrafter"/>
</dbReference>
<dbReference type="UniPathway" id="UPA00254">
    <property type="reaction ID" value="UER00364"/>
</dbReference>
<keyword evidence="5" id="KW-0963">Cytoplasm</keyword>
<dbReference type="OrthoDB" id="9807502at2"/>
<dbReference type="PANTHER" id="PTHR47271">
    <property type="entry name" value="ARGININE DEIMINASE"/>
    <property type="match status" value="1"/>
</dbReference>
<evidence type="ECO:0000256" key="6">
    <source>
        <dbReference type="PIRSR" id="PIRSR006356-1"/>
    </source>
</evidence>
<comment type="catalytic activity">
    <reaction evidence="4 5">
        <text>L-arginine + H2O = L-citrulline + NH4(+)</text>
        <dbReference type="Rhea" id="RHEA:19597"/>
        <dbReference type="ChEBI" id="CHEBI:15377"/>
        <dbReference type="ChEBI" id="CHEBI:28938"/>
        <dbReference type="ChEBI" id="CHEBI:32682"/>
        <dbReference type="ChEBI" id="CHEBI:57743"/>
        <dbReference type="EC" id="3.5.3.6"/>
    </reaction>
</comment>
<dbReference type="EMBL" id="QLTK01000046">
    <property type="protein sequence ID" value="RAS17366.1"/>
    <property type="molecule type" value="Genomic_DNA"/>
</dbReference>
<dbReference type="EC" id="3.5.3.6" evidence="5"/>
<dbReference type="Gene3D" id="1.10.3930.10">
    <property type="entry name" value="Arginine deiminase"/>
    <property type="match status" value="1"/>
</dbReference>
<comment type="caution">
    <text evidence="7">The sequence shown here is derived from an EMBL/GenBank/DDBJ whole genome shotgun (WGS) entry which is preliminary data.</text>
</comment>
<evidence type="ECO:0000256" key="5">
    <source>
        <dbReference type="HAMAP-Rule" id="MF_00242"/>
    </source>
</evidence>
<reference evidence="7 8" key="1">
    <citation type="submission" date="2018-06" db="EMBL/GenBank/DDBJ databases">
        <title>Genomic Encyclopedia of Type Strains, Phase III (KMG-III): the genomes of soil and plant-associated and newly described type strains.</title>
        <authorList>
            <person name="Whitman W."/>
        </authorList>
    </citation>
    <scope>NUCLEOTIDE SEQUENCE [LARGE SCALE GENOMIC DNA]</scope>
    <source>
        <strain evidence="7 8">LMG 23644</strain>
    </source>
</reference>
<dbReference type="Proteomes" id="UP000248918">
    <property type="component" value="Unassembled WGS sequence"/>
</dbReference>
<feature type="active site" description="Amidino-cysteine intermediate" evidence="5 6">
    <location>
        <position position="396"/>
    </location>
</feature>
<evidence type="ECO:0000256" key="1">
    <source>
        <dbReference type="ARBA" id="ARBA00005213"/>
    </source>
</evidence>
<dbReference type="Gene3D" id="3.75.10.10">
    <property type="entry name" value="L-arginine/glycine Amidinotransferase, Chain A"/>
    <property type="match status" value="1"/>
</dbReference>
<dbReference type="HAMAP" id="MF_00242">
    <property type="entry name" value="Arg_deiminase"/>
    <property type="match status" value="1"/>
</dbReference>
<evidence type="ECO:0000313" key="8">
    <source>
        <dbReference type="Proteomes" id="UP000248918"/>
    </source>
</evidence>
<dbReference type="GO" id="GO:0005737">
    <property type="term" value="C:cytoplasm"/>
    <property type="evidence" value="ECO:0007669"/>
    <property type="project" value="UniProtKB-SubCell"/>
</dbReference>
<comment type="similarity">
    <text evidence="2 5">Belongs to the arginine deiminase family.</text>
</comment>